<dbReference type="EMBL" id="FCOX02000068">
    <property type="protein sequence ID" value="SAL04780.1"/>
    <property type="molecule type" value="Genomic_DNA"/>
</dbReference>
<dbReference type="Pfam" id="PF01266">
    <property type="entry name" value="DAO"/>
    <property type="match status" value="1"/>
</dbReference>
<dbReference type="InterPro" id="IPR006076">
    <property type="entry name" value="FAD-dep_OxRdtase"/>
</dbReference>
<dbReference type="GO" id="GO:0015079">
    <property type="term" value="F:potassium ion transmembrane transporter activity"/>
    <property type="evidence" value="ECO:0007669"/>
    <property type="project" value="InterPro"/>
</dbReference>
<accession>A0A158EDH7</accession>
<evidence type="ECO:0000313" key="3">
    <source>
        <dbReference type="EMBL" id="SAL04780.1"/>
    </source>
</evidence>
<comment type="caution">
    <text evidence="3">The sequence shown here is derived from an EMBL/GenBank/DDBJ whole genome shotgun (WGS) entry which is preliminary data.</text>
</comment>
<keyword evidence="4" id="KW-1185">Reference proteome</keyword>
<organism evidence="3 4">
    <name type="scientific">Caballeronia calidae</name>
    <dbReference type="NCBI Taxonomy" id="1777139"/>
    <lineage>
        <taxon>Bacteria</taxon>
        <taxon>Pseudomonadati</taxon>
        <taxon>Pseudomonadota</taxon>
        <taxon>Betaproteobacteria</taxon>
        <taxon>Burkholderiales</taxon>
        <taxon>Burkholderiaceae</taxon>
        <taxon>Caballeronia</taxon>
    </lineage>
</organism>
<dbReference type="Gene3D" id="3.50.50.60">
    <property type="entry name" value="FAD/NAD(P)-binding domain"/>
    <property type="match status" value="1"/>
</dbReference>
<feature type="domain" description="FAD dependent oxidoreductase" evidence="2">
    <location>
        <begin position="7"/>
        <end position="351"/>
    </location>
</feature>
<dbReference type="Proteomes" id="UP000071859">
    <property type="component" value="Unassembled WGS sequence"/>
</dbReference>
<dbReference type="GO" id="GO:0005886">
    <property type="term" value="C:plasma membrane"/>
    <property type="evidence" value="ECO:0007669"/>
    <property type="project" value="InterPro"/>
</dbReference>
<gene>
    <name evidence="3" type="ORF">AWB78_07133</name>
</gene>
<evidence type="ECO:0000256" key="1">
    <source>
        <dbReference type="ARBA" id="ARBA00023002"/>
    </source>
</evidence>
<proteinExistence type="predicted"/>
<dbReference type="InterPro" id="IPR006036">
    <property type="entry name" value="K_uptake_TrkA"/>
</dbReference>
<reference evidence="3" key="1">
    <citation type="submission" date="2016-01" db="EMBL/GenBank/DDBJ databases">
        <authorList>
            <person name="Peeters C."/>
        </authorList>
    </citation>
    <scope>NUCLEOTIDE SEQUENCE</scope>
    <source>
        <strain evidence="3">LMG 29321</strain>
    </source>
</reference>
<dbReference type="SUPFAM" id="SSF51905">
    <property type="entry name" value="FAD/NAD(P)-binding domain"/>
    <property type="match status" value="1"/>
</dbReference>
<dbReference type="InterPro" id="IPR036188">
    <property type="entry name" value="FAD/NAD-bd_sf"/>
</dbReference>
<dbReference type="Gene3D" id="3.30.9.10">
    <property type="entry name" value="D-Amino Acid Oxidase, subunit A, domain 2"/>
    <property type="match status" value="1"/>
</dbReference>
<sequence>MIESAPKVVIVGAGIIGTTLAHDFASRGARVTVLDKNEVAKGATSGSFAWITNQTKFRNADSLGEEGARHYFNLHRLSHLRWRYLQDAIGGLPIRWSGCFQSAEPDSDEANELAAELDRRIRWGSPSYRVTAHEAREIEPGFEPGDESFIFYTPDEGMMSPVQLTLRMLEAAIARGAHYSPQDAYEGFRKTAAGYEITSGSGKREADILIFAGGIANPDLVEGTELKAPLTHSTGSVVHLAPLPRLFDSVILGAHVHAIQRVDGRVVIAKHFSGSPVGDPNTPDPEELVRIAARVLPGLKDATVEEVTETRRVIPADGLPVVSSLASLPGVLSITTNAGISLAAGLSQLITTELLDRVSVNQLDPYRAERFNPSIGKQ</sequence>
<dbReference type="PRINTS" id="PR00335">
    <property type="entry name" value="KUPTAKETRKA"/>
</dbReference>
<dbReference type="GO" id="GO:0016491">
    <property type="term" value="F:oxidoreductase activity"/>
    <property type="evidence" value="ECO:0007669"/>
    <property type="project" value="UniProtKB-KW"/>
</dbReference>
<keyword evidence="1" id="KW-0560">Oxidoreductase</keyword>
<evidence type="ECO:0000313" key="4">
    <source>
        <dbReference type="Proteomes" id="UP000071859"/>
    </source>
</evidence>
<evidence type="ECO:0000259" key="2">
    <source>
        <dbReference type="Pfam" id="PF01266"/>
    </source>
</evidence>
<dbReference type="AlphaFoldDB" id="A0A158EDH7"/>
<dbReference type="PANTHER" id="PTHR13847:SF289">
    <property type="entry name" value="GLYCINE OXIDASE"/>
    <property type="match status" value="1"/>
</dbReference>
<protein>
    <submittedName>
        <fullName evidence="3">FAD dependent oxidoreductase</fullName>
    </submittedName>
</protein>
<name>A0A158EDH7_9BURK</name>
<dbReference type="GO" id="GO:0005737">
    <property type="term" value="C:cytoplasm"/>
    <property type="evidence" value="ECO:0007669"/>
    <property type="project" value="TreeGrafter"/>
</dbReference>
<dbReference type="PANTHER" id="PTHR13847">
    <property type="entry name" value="SARCOSINE DEHYDROGENASE-RELATED"/>
    <property type="match status" value="1"/>
</dbReference>